<dbReference type="Gene3D" id="3.30.9.10">
    <property type="entry name" value="D-Amino Acid Oxidase, subunit A, domain 2"/>
    <property type="match status" value="1"/>
</dbReference>
<sequence>MSTQPKNIVIVGAGIIGCTTAYYLSRHPAFTSGNNTITIIEASQHGPAQGASGKAGGLVAKWAYPKEIVRVSFEEHVKLAKEHDGAKRWGWREVEVGTWEGNGDEGVLDRKKRGKGVGMRSLEKKEGLDGEFKAGLDEEKSKGPSSSLLPVDLDWMEERLTESYASMAPTGSTAQVHPYLFTTSMHQLATSAGVQAIQGRVTAVSVSSGRVIGVTYHISSADEPTEIPATDVIICAGAWSPTIHPLTKLPITHTRAHSITIQPQPGTTISPYVLFTSISLPSPSSSKKKTEFTPEIYARPNNEIYVCGPGDDEPLPGTVDDVKAEVAACDAIWEQAASVSVQMREGVVDRKQACFLPLGGPILGEVRGMKGLVVATGHTCWGISNGPGTAKAVSELVFDGKVTCANLKSLEPHKFF</sequence>
<accession>A0A5C3QR73</accession>
<dbReference type="Gene3D" id="3.50.50.60">
    <property type="entry name" value="FAD/NAD(P)-binding domain"/>
    <property type="match status" value="1"/>
</dbReference>
<dbReference type="OrthoDB" id="498204at2759"/>
<feature type="transmembrane region" description="Helical" evidence="1">
    <location>
        <begin position="7"/>
        <end position="25"/>
    </location>
</feature>
<dbReference type="PANTHER" id="PTHR13847:SF150">
    <property type="entry name" value="OXIDOREDUCTASE TDA3-RELATED"/>
    <property type="match status" value="1"/>
</dbReference>
<keyword evidence="1" id="KW-1133">Transmembrane helix</keyword>
<dbReference type="PROSITE" id="PS51257">
    <property type="entry name" value="PROKAR_LIPOPROTEIN"/>
    <property type="match status" value="1"/>
</dbReference>
<dbReference type="Proteomes" id="UP000305067">
    <property type="component" value="Unassembled WGS sequence"/>
</dbReference>
<feature type="domain" description="FAD dependent oxidoreductase" evidence="2">
    <location>
        <begin position="8"/>
        <end position="396"/>
    </location>
</feature>
<organism evidence="3 4">
    <name type="scientific">Pterulicium gracile</name>
    <dbReference type="NCBI Taxonomy" id="1884261"/>
    <lineage>
        <taxon>Eukaryota</taxon>
        <taxon>Fungi</taxon>
        <taxon>Dikarya</taxon>
        <taxon>Basidiomycota</taxon>
        <taxon>Agaricomycotina</taxon>
        <taxon>Agaricomycetes</taxon>
        <taxon>Agaricomycetidae</taxon>
        <taxon>Agaricales</taxon>
        <taxon>Pleurotineae</taxon>
        <taxon>Pterulaceae</taxon>
        <taxon>Pterulicium</taxon>
    </lineage>
</organism>
<dbReference type="PANTHER" id="PTHR13847">
    <property type="entry name" value="SARCOSINE DEHYDROGENASE-RELATED"/>
    <property type="match status" value="1"/>
</dbReference>
<dbReference type="STRING" id="1884261.A0A5C3QR73"/>
<evidence type="ECO:0000313" key="3">
    <source>
        <dbReference type="EMBL" id="TFL04476.1"/>
    </source>
</evidence>
<keyword evidence="4" id="KW-1185">Reference proteome</keyword>
<dbReference type="InterPro" id="IPR036188">
    <property type="entry name" value="FAD/NAD-bd_sf"/>
</dbReference>
<proteinExistence type="predicted"/>
<dbReference type="GO" id="GO:0005829">
    <property type="term" value="C:cytosol"/>
    <property type="evidence" value="ECO:0007669"/>
    <property type="project" value="GOC"/>
</dbReference>
<dbReference type="AlphaFoldDB" id="A0A5C3QR73"/>
<reference evidence="3 4" key="1">
    <citation type="journal article" date="2019" name="Nat. Ecol. Evol.">
        <title>Megaphylogeny resolves global patterns of mushroom evolution.</title>
        <authorList>
            <person name="Varga T."/>
            <person name="Krizsan K."/>
            <person name="Foldi C."/>
            <person name="Dima B."/>
            <person name="Sanchez-Garcia M."/>
            <person name="Sanchez-Ramirez S."/>
            <person name="Szollosi G.J."/>
            <person name="Szarkandi J.G."/>
            <person name="Papp V."/>
            <person name="Albert L."/>
            <person name="Andreopoulos W."/>
            <person name="Angelini C."/>
            <person name="Antonin V."/>
            <person name="Barry K.W."/>
            <person name="Bougher N.L."/>
            <person name="Buchanan P."/>
            <person name="Buyck B."/>
            <person name="Bense V."/>
            <person name="Catcheside P."/>
            <person name="Chovatia M."/>
            <person name="Cooper J."/>
            <person name="Damon W."/>
            <person name="Desjardin D."/>
            <person name="Finy P."/>
            <person name="Geml J."/>
            <person name="Haridas S."/>
            <person name="Hughes K."/>
            <person name="Justo A."/>
            <person name="Karasinski D."/>
            <person name="Kautmanova I."/>
            <person name="Kiss B."/>
            <person name="Kocsube S."/>
            <person name="Kotiranta H."/>
            <person name="LaButti K.M."/>
            <person name="Lechner B.E."/>
            <person name="Liimatainen K."/>
            <person name="Lipzen A."/>
            <person name="Lukacs Z."/>
            <person name="Mihaltcheva S."/>
            <person name="Morgado L.N."/>
            <person name="Niskanen T."/>
            <person name="Noordeloos M.E."/>
            <person name="Ohm R.A."/>
            <person name="Ortiz-Santana B."/>
            <person name="Ovrebo C."/>
            <person name="Racz N."/>
            <person name="Riley R."/>
            <person name="Savchenko A."/>
            <person name="Shiryaev A."/>
            <person name="Soop K."/>
            <person name="Spirin V."/>
            <person name="Szebenyi C."/>
            <person name="Tomsovsky M."/>
            <person name="Tulloss R.E."/>
            <person name="Uehling J."/>
            <person name="Grigoriev I.V."/>
            <person name="Vagvolgyi C."/>
            <person name="Papp T."/>
            <person name="Martin F.M."/>
            <person name="Miettinen O."/>
            <person name="Hibbett D.S."/>
            <person name="Nagy L.G."/>
        </authorList>
    </citation>
    <scope>NUCLEOTIDE SEQUENCE [LARGE SCALE GENOMIC DNA]</scope>
    <source>
        <strain evidence="3 4">CBS 309.79</strain>
    </source>
</reference>
<dbReference type="EMBL" id="ML178818">
    <property type="protein sequence ID" value="TFL04476.1"/>
    <property type="molecule type" value="Genomic_DNA"/>
</dbReference>
<name>A0A5C3QR73_9AGAR</name>
<dbReference type="Pfam" id="PF01266">
    <property type="entry name" value="DAO"/>
    <property type="match status" value="1"/>
</dbReference>
<keyword evidence="1" id="KW-0812">Transmembrane</keyword>
<dbReference type="SUPFAM" id="SSF51905">
    <property type="entry name" value="FAD/NAD(P)-binding domain"/>
    <property type="match status" value="1"/>
</dbReference>
<dbReference type="GO" id="GO:0005770">
    <property type="term" value="C:late endosome"/>
    <property type="evidence" value="ECO:0007669"/>
    <property type="project" value="TreeGrafter"/>
</dbReference>
<evidence type="ECO:0000313" key="4">
    <source>
        <dbReference type="Proteomes" id="UP000305067"/>
    </source>
</evidence>
<evidence type="ECO:0000256" key="1">
    <source>
        <dbReference type="SAM" id="Phobius"/>
    </source>
</evidence>
<keyword evidence="1" id="KW-0472">Membrane</keyword>
<dbReference type="InterPro" id="IPR006076">
    <property type="entry name" value="FAD-dep_OxRdtase"/>
</dbReference>
<evidence type="ECO:0000259" key="2">
    <source>
        <dbReference type="Pfam" id="PF01266"/>
    </source>
</evidence>
<dbReference type="GO" id="GO:0042147">
    <property type="term" value="P:retrograde transport, endosome to Golgi"/>
    <property type="evidence" value="ECO:0007669"/>
    <property type="project" value="TreeGrafter"/>
</dbReference>
<gene>
    <name evidence="3" type="ORF">BDV98DRAFT_590272</name>
</gene>
<protein>
    <submittedName>
        <fullName evidence="3">FAD dependent oxidoreductase</fullName>
    </submittedName>
</protein>